<sequence length="171" mass="17866">MPPTSAPTVPAPAAAEWLLTSPAFAPEGAIPKDYSCLGADRSPALAWGAPPAGTLSLALVMDDPDAVPVAGYVWDHWVIFNLPPEAQGLPEGLGRGAQLPDGSQQGLNSFRQLGYDGPCPPAGQSHRYVFRLYALDTRLTLGDKTSKADLLQAAEGHILAQTELAGVFPAP</sequence>
<dbReference type="Proteomes" id="UP000050501">
    <property type="component" value="Unassembled WGS sequence"/>
</dbReference>
<dbReference type="Pfam" id="PF01161">
    <property type="entry name" value="PBP"/>
    <property type="match status" value="1"/>
</dbReference>
<name>A0A0P6Y6I4_9CHLR</name>
<dbReference type="InterPro" id="IPR008914">
    <property type="entry name" value="PEBP"/>
</dbReference>
<dbReference type="PANTHER" id="PTHR30289">
    <property type="entry name" value="UNCHARACTERIZED PROTEIN YBCL-RELATED"/>
    <property type="match status" value="1"/>
</dbReference>
<dbReference type="PANTHER" id="PTHR30289:SF1">
    <property type="entry name" value="PEBP (PHOSPHATIDYLETHANOLAMINE-BINDING PROTEIN) FAMILY PROTEIN"/>
    <property type="match status" value="1"/>
</dbReference>
<evidence type="ECO:0000313" key="1">
    <source>
        <dbReference type="EMBL" id="KPL87513.1"/>
    </source>
</evidence>
<evidence type="ECO:0000313" key="2">
    <source>
        <dbReference type="Proteomes" id="UP000050501"/>
    </source>
</evidence>
<evidence type="ECO:0008006" key="3">
    <source>
        <dbReference type="Google" id="ProtNLM"/>
    </source>
</evidence>
<dbReference type="NCBIfam" id="TIGR00481">
    <property type="entry name" value="YbhB/YbcL family Raf kinase inhibitor-like protein"/>
    <property type="match status" value="1"/>
</dbReference>
<dbReference type="Gene3D" id="3.90.280.10">
    <property type="entry name" value="PEBP-like"/>
    <property type="match status" value="1"/>
</dbReference>
<dbReference type="CDD" id="cd00865">
    <property type="entry name" value="PEBP_bact_arch"/>
    <property type="match status" value="1"/>
</dbReference>
<accession>A0A0P6Y6I4</accession>
<dbReference type="STRING" id="229921.ADN01_04460"/>
<dbReference type="InterPro" id="IPR005247">
    <property type="entry name" value="YbhB_YbcL/LppC-like"/>
</dbReference>
<protein>
    <recommendedName>
        <fullName evidence="3">YbhB/YbcL family Raf kinase inhibitor-like protein</fullName>
    </recommendedName>
</protein>
<comment type="caution">
    <text evidence="1">The sequence shown here is derived from an EMBL/GenBank/DDBJ whole genome shotgun (WGS) entry which is preliminary data.</text>
</comment>
<dbReference type="EMBL" id="LGCM01000019">
    <property type="protein sequence ID" value="KPL87513.1"/>
    <property type="molecule type" value="Genomic_DNA"/>
</dbReference>
<gene>
    <name evidence="1" type="ORF">ADN01_04460</name>
</gene>
<dbReference type="InterPro" id="IPR036610">
    <property type="entry name" value="PEBP-like_sf"/>
</dbReference>
<organism evidence="1 2">
    <name type="scientific">Levilinea saccharolytica</name>
    <dbReference type="NCBI Taxonomy" id="229921"/>
    <lineage>
        <taxon>Bacteria</taxon>
        <taxon>Bacillati</taxon>
        <taxon>Chloroflexota</taxon>
        <taxon>Anaerolineae</taxon>
        <taxon>Anaerolineales</taxon>
        <taxon>Anaerolineaceae</taxon>
        <taxon>Levilinea</taxon>
    </lineage>
</organism>
<dbReference type="SUPFAM" id="SSF49777">
    <property type="entry name" value="PEBP-like"/>
    <property type="match status" value="1"/>
</dbReference>
<reference evidence="1 2" key="1">
    <citation type="submission" date="2015-07" db="EMBL/GenBank/DDBJ databases">
        <title>Genome sequence of Levilinea saccharolytica DSM 16555.</title>
        <authorList>
            <person name="Hemp J."/>
            <person name="Ward L.M."/>
            <person name="Pace L.A."/>
            <person name="Fischer W.W."/>
        </authorList>
    </citation>
    <scope>NUCLEOTIDE SEQUENCE [LARGE SCALE GENOMIC DNA]</scope>
    <source>
        <strain evidence="1 2">KIBI-1</strain>
    </source>
</reference>
<dbReference type="AlphaFoldDB" id="A0A0P6Y6I4"/>
<proteinExistence type="predicted"/>
<keyword evidence="2" id="KW-1185">Reference proteome</keyword>